<dbReference type="SUPFAM" id="SSF52833">
    <property type="entry name" value="Thioredoxin-like"/>
    <property type="match status" value="1"/>
</dbReference>
<dbReference type="Pfam" id="PF05988">
    <property type="entry name" value="DUF899"/>
    <property type="match status" value="1"/>
</dbReference>
<feature type="coiled-coil region" evidence="1">
    <location>
        <begin position="9"/>
        <end position="36"/>
    </location>
</feature>
<keyword evidence="1" id="KW-0175">Coiled coil</keyword>
<sequence length="248" mass="28084">MTLPEIVNREEWRAARKALLEREKELTRARDALSADRRRLPMVEVEKDYVFTGPSGEVGLRDLFEGRLQLLVGHFMFAPEWEEGCPSCTAGADEVNDGLRAHLAARDTTLAYVSRAPIDKIQRYKERRGWTFPWYSSHGSDFNYDFHVTLDPAVAPVEYNFRTAEEHAAAGTGYYVEGEYPIEGPGLSCFLRDGDRVFHTYSQYARGAEWTGGSYAFLDLTALGRQEEWEEPKGRSAAVRRTGPSFAS</sequence>
<proteinExistence type="predicted"/>
<organism evidence="3 4">
    <name type="scientific">Pseudonocardia lutea</name>
    <dbReference type="NCBI Taxonomy" id="2172015"/>
    <lineage>
        <taxon>Bacteria</taxon>
        <taxon>Bacillati</taxon>
        <taxon>Actinomycetota</taxon>
        <taxon>Actinomycetes</taxon>
        <taxon>Pseudonocardiales</taxon>
        <taxon>Pseudonocardiaceae</taxon>
        <taxon>Pseudonocardia</taxon>
    </lineage>
</organism>
<evidence type="ECO:0000256" key="2">
    <source>
        <dbReference type="SAM" id="MobiDB-lite"/>
    </source>
</evidence>
<reference evidence="4" key="1">
    <citation type="journal article" date="2019" name="Int. J. Syst. Evol. Microbiol.">
        <title>The Global Catalogue of Microorganisms (GCM) 10K type strain sequencing project: providing services to taxonomists for standard genome sequencing and annotation.</title>
        <authorList>
            <consortium name="The Broad Institute Genomics Platform"/>
            <consortium name="The Broad Institute Genome Sequencing Center for Infectious Disease"/>
            <person name="Wu L."/>
            <person name="Ma J."/>
        </authorList>
    </citation>
    <scope>NUCLEOTIDE SEQUENCE [LARGE SCALE GENOMIC DNA]</scope>
    <source>
        <strain evidence="4">CGMCC 4.7397</strain>
    </source>
</reference>
<dbReference type="EMBL" id="JBHSQK010000044">
    <property type="protein sequence ID" value="MFC5950131.1"/>
    <property type="molecule type" value="Genomic_DNA"/>
</dbReference>
<keyword evidence="4" id="KW-1185">Reference proteome</keyword>
<protein>
    <submittedName>
        <fullName evidence="3">DUF899 domain-containing protein</fullName>
    </submittedName>
</protein>
<comment type="caution">
    <text evidence="3">The sequence shown here is derived from an EMBL/GenBank/DDBJ whole genome shotgun (WGS) entry which is preliminary data.</text>
</comment>
<evidence type="ECO:0000256" key="1">
    <source>
        <dbReference type="SAM" id="Coils"/>
    </source>
</evidence>
<dbReference type="InterPro" id="IPR036249">
    <property type="entry name" value="Thioredoxin-like_sf"/>
</dbReference>
<accession>A0ABW1I8Y3</accession>
<dbReference type="RefSeq" id="WP_379567265.1">
    <property type="nucleotide sequence ID" value="NZ_JBHSQK010000044.1"/>
</dbReference>
<name>A0ABW1I8Y3_9PSEU</name>
<dbReference type="InterPro" id="IPR010296">
    <property type="entry name" value="DUF899_thioredox"/>
</dbReference>
<feature type="region of interest" description="Disordered" evidence="2">
    <location>
        <begin position="229"/>
        <end position="248"/>
    </location>
</feature>
<dbReference type="Proteomes" id="UP001596119">
    <property type="component" value="Unassembled WGS sequence"/>
</dbReference>
<gene>
    <name evidence="3" type="ORF">ACFQH9_17805</name>
</gene>
<evidence type="ECO:0000313" key="4">
    <source>
        <dbReference type="Proteomes" id="UP001596119"/>
    </source>
</evidence>
<evidence type="ECO:0000313" key="3">
    <source>
        <dbReference type="EMBL" id="MFC5950131.1"/>
    </source>
</evidence>